<dbReference type="HOGENOM" id="CLU_136221_0_0_0"/>
<evidence type="ECO:0000313" key="3">
    <source>
        <dbReference type="Proteomes" id="UP000002432"/>
    </source>
</evidence>
<sequence>MFISGGPPMLLQAFTLFHVAISLAAIVSGFVVVSGLLNNRAYAGTTSFFLATTALTSITGFLFPFHGITPGIVLGVLSLIVLAIAYWARRQWNAAQRLRKTYLTTMVIALYFNFFVLVAQSFQKVPALHALAPTQKEPPFQIAQGVVLVLFITLGILSVRRFHGEGSAKVLSRAA</sequence>
<keyword evidence="1" id="KW-0812">Transmembrane</keyword>
<dbReference type="EMBL" id="CP000360">
    <property type="protein sequence ID" value="ABF40087.1"/>
    <property type="molecule type" value="Genomic_DNA"/>
</dbReference>
<feature type="transmembrane region" description="Helical" evidence="1">
    <location>
        <begin position="12"/>
        <end position="36"/>
    </location>
</feature>
<feature type="transmembrane region" description="Helical" evidence="1">
    <location>
        <begin position="101"/>
        <end position="122"/>
    </location>
</feature>
<dbReference type="KEGG" id="aba:Acid345_1084"/>
<evidence type="ECO:0008006" key="4">
    <source>
        <dbReference type="Google" id="ProtNLM"/>
    </source>
</evidence>
<dbReference type="EnsemblBacteria" id="ABF40087">
    <property type="protein sequence ID" value="ABF40087"/>
    <property type="gene ID" value="Acid345_1084"/>
</dbReference>
<gene>
    <name evidence="2" type="ordered locus">Acid345_1084</name>
</gene>
<evidence type="ECO:0000256" key="1">
    <source>
        <dbReference type="SAM" id="Phobius"/>
    </source>
</evidence>
<dbReference type="AlphaFoldDB" id="Q1ISR3"/>
<keyword evidence="1" id="KW-0472">Membrane</keyword>
<keyword evidence="3" id="KW-1185">Reference proteome</keyword>
<name>Q1ISR3_KORVE</name>
<organism evidence="2 3">
    <name type="scientific">Koribacter versatilis (strain Ellin345)</name>
    <dbReference type="NCBI Taxonomy" id="204669"/>
    <lineage>
        <taxon>Bacteria</taxon>
        <taxon>Pseudomonadati</taxon>
        <taxon>Acidobacteriota</taxon>
        <taxon>Terriglobia</taxon>
        <taxon>Terriglobales</taxon>
        <taxon>Candidatus Korobacteraceae</taxon>
        <taxon>Candidatus Korobacter</taxon>
    </lineage>
</organism>
<reference evidence="2 3" key="1">
    <citation type="journal article" date="2009" name="Appl. Environ. Microbiol.">
        <title>Three genomes from the phylum Acidobacteria provide insight into the lifestyles of these microorganisms in soils.</title>
        <authorList>
            <person name="Ward N.L."/>
            <person name="Challacombe J.F."/>
            <person name="Janssen P.H."/>
            <person name="Henrissat B."/>
            <person name="Coutinho P.M."/>
            <person name="Wu M."/>
            <person name="Xie G."/>
            <person name="Haft D.H."/>
            <person name="Sait M."/>
            <person name="Badger J."/>
            <person name="Barabote R.D."/>
            <person name="Bradley B."/>
            <person name="Brettin T.S."/>
            <person name="Brinkac L.M."/>
            <person name="Bruce D."/>
            <person name="Creasy T."/>
            <person name="Daugherty S.C."/>
            <person name="Davidsen T.M."/>
            <person name="DeBoy R.T."/>
            <person name="Detter J.C."/>
            <person name="Dodson R.J."/>
            <person name="Durkin A.S."/>
            <person name="Ganapathy A."/>
            <person name="Gwinn-Giglio M."/>
            <person name="Han C.S."/>
            <person name="Khouri H."/>
            <person name="Kiss H."/>
            <person name="Kothari S.P."/>
            <person name="Madupu R."/>
            <person name="Nelson K.E."/>
            <person name="Nelson W.C."/>
            <person name="Paulsen I."/>
            <person name="Penn K."/>
            <person name="Ren Q."/>
            <person name="Rosovitz M.J."/>
            <person name="Selengut J.D."/>
            <person name="Shrivastava S."/>
            <person name="Sullivan S.A."/>
            <person name="Tapia R."/>
            <person name="Thompson L.S."/>
            <person name="Watkins K.L."/>
            <person name="Yang Q."/>
            <person name="Yu C."/>
            <person name="Zafar N."/>
            <person name="Zhou L."/>
            <person name="Kuske C.R."/>
        </authorList>
    </citation>
    <scope>NUCLEOTIDE SEQUENCE [LARGE SCALE GENOMIC DNA]</scope>
    <source>
        <strain evidence="2 3">Ellin345</strain>
    </source>
</reference>
<feature type="transmembrane region" description="Helical" evidence="1">
    <location>
        <begin position="48"/>
        <end position="65"/>
    </location>
</feature>
<feature type="transmembrane region" description="Helical" evidence="1">
    <location>
        <begin position="71"/>
        <end position="89"/>
    </location>
</feature>
<protein>
    <recommendedName>
        <fullName evidence="4">DUF2306 domain-containing protein</fullName>
    </recommendedName>
</protein>
<feature type="transmembrane region" description="Helical" evidence="1">
    <location>
        <begin position="142"/>
        <end position="159"/>
    </location>
</feature>
<keyword evidence="1" id="KW-1133">Transmembrane helix</keyword>
<dbReference type="eggNOG" id="ENOG5032T42">
    <property type="taxonomic scope" value="Bacteria"/>
</dbReference>
<accession>Q1ISR3</accession>
<dbReference type="Proteomes" id="UP000002432">
    <property type="component" value="Chromosome"/>
</dbReference>
<evidence type="ECO:0000313" key="2">
    <source>
        <dbReference type="EMBL" id="ABF40087.1"/>
    </source>
</evidence>
<proteinExistence type="predicted"/>
<dbReference type="STRING" id="204669.Acid345_1084"/>